<organism evidence="2 3">
    <name type="scientific">Actinomadura rubrisoli</name>
    <dbReference type="NCBI Taxonomy" id="2530368"/>
    <lineage>
        <taxon>Bacteria</taxon>
        <taxon>Bacillati</taxon>
        <taxon>Actinomycetota</taxon>
        <taxon>Actinomycetes</taxon>
        <taxon>Streptosporangiales</taxon>
        <taxon>Thermomonosporaceae</taxon>
        <taxon>Actinomadura</taxon>
    </lineage>
</organism>
<accession>A0A4R4ZZQ9</accession>
<evidence type="ECO:0000313" key="2">
    <source>
        <dbReference type="EMBL" id="TDD63864.1"/>
    </source>
</evidence>
<keyword evidence="3" id="KW-1185">Reference proteome</keyword>
<protein>
    <recommendedName>
        <fullName evidence="1">DUF6879 domain-containing protein</fullName>
    </recommendedName>
</protein>
<comment type="caution">
    <text evidence="2">The sequence shown here is derived from an EMBL/GenBank/DDBJ whole genome shotgun (WGS) entry which is preliminary data.</text>
</comment>
<dbReference type="InterPro" id="IPR049244">
    <property type="entry name" value="DUF6879"/>
</dbReference>
<proteinExistence type="predicted"/>
<feature type="domain" description="DUF6879" evidence="1">
    <location>
        <begin position="11"/>
        <end position="166"/>
    </location>
</feature>
<dbReference type="OrthoDB" id="4562627at2"/>
<evidence type="ECO:0000259" key="1">
    <source>
        <dbReference type="Pfam" id="PF21806"/>
    </source>
</evidence>
<evidence type="ECO:0000313" key="3">
    <source>
        <dbReference type="Proteomes" id="UP000294513"/>
    </source>
</evidence>
<dbReference type="EMBL" id="SMKU01000466">
    <property type="protein sequence ID" value="TDD63864.1"/>
    <property type="molecule type" value="Genomic_DNA"/>
</dbReference>
<sequence length="169" mass="18754">MELISAERRSELLRSAQSILKLEVRDNYDVDAEMFSAWRAGQSIEGVVSVWGERAAARVAAGVVTRRVKVVSEPLSDYHRFILEASKPAIDAGEAMRWLPRRLVSTVPLPGNDFFVLNGEVVIFNVFGGADQRAEIQFTQDSGVVKLCISAFDTAWALATPYDEYRADS</sequence>
<dbReference type="AlphaFoldDB" id="A0A4R4ZZQ9"/>
<reference evidence="2 3" key="1">
    <citation type="submission" date="2019-03" db="EMBL/GenBank/DDBJ databases">
        <title>Draft genome sequences of novel Actinobacteria.</title>
        <authorList>
            <person name="Sahin N."/>
            <person name="Ay H."/>
            <person name="Saygin H."/>
        </authorList>
    </citation>
    <scope>NUCLEOTIDE SEQUENCE [LARGE SCALE GENOMIC DNA]</scope>
    <source>
        <strain evidence="2 3">H3C3</strain>
    </source>
</reference>
<dbReference type="Proteomes" id="UP000294513">
    <property type="component" value="Unassembled WGS sequence"/>
</dbReference>
<name>A0A4R4ZZQ9_9ACTN</name>
<dbReference type="Pfam" id="PF21806">
    <property type="entry name" value="DUF6879"/>
    <property type="match status" value="1"/>
</dbReference>
<gene>
    <name evidence="2" type="ORF">E1298_43040</name>
</gene>